<evidence type="ECO:0000259" key="4">
    <source>
        <dbReference type="PROSITE" id="PS50181"/>
    </source>
</evidence>
<dbReference type="GO" id="GO:0003677">
    <property type="term" value="F:DNA binding"/>
    <property type="evidence" value="ECO:0007669"/>
    <property type="project" value="UniProtKB-UniRule"/>
</dbReference>
<keyword evidence="1" id="KW-0539">Nucleus</keyword>
<keyword evidence="1" id="KW-0371">Homeobox</keyword>
<dbReference type="GO" id="GO:0005634">
    <property type="term" value="C:nucleus"/>
    <property type="evidence" value="ECO:0007669"/>
    <property type="project" value="UniProtKB-SubCell"/>
</dbReference>
<dbReference type="PROSITE" id="PS50071">
    <property type="entry name" value="HOMEOBOX_2"/>
    <property type="match status" value="1"/>
</dbReference>
<evidence type="ECO:0008006" key="7">
    <source>
        <dbReference type="Google" id="ProtNLM"/>
    </source>
</evidence>
<gene>
    <name evidence="5" type="ORF">BD626DRAFT_535463</name>
</gene>
<comment type="subcellular location">
    <subcellularLocation>
        <location evidence="1">Nucleus</location>
    </subcellularLocation>
</comment>
<dbReference type="Pfam" id="PF12937">
    <property type="entry name" value="F-box-like"/>
    <property type="match status" value="1"/>
</dbReference>
<evidence type="ECO:0000256" key="1">
    <source>
        <dbReference type="PROSITE-ProRule" id="PRU00108"/>
    </source>
</evidence>
<dbReference type="InterPro" id="IPR001810">
    <property type="entry name" value="F-box_dom"/>
</dbReference>
<dbReference type="SUPFAM" id="SSF81383">
    <property type="entry name" value="F-box domain"/>
    <property type="match status" value="1"/>
</dbReference>
<evidence type="ECO:0000256" key="2">
    <source>
        <dbReference type="SAM" id="MobiDB-lite"/>
    </source>
</evidence>
<dbReference type="Gene3D" id="1.20.1280.50">
    <property type="match status" value="1"/>
</dbReference>
<dbReference type="STRING" id="97359.A0A550CMT6"/>
<dbReference type="SMART" id="SM00389">
    <property type="entry name" value="HOX"/>
    <property type="match status" value="1"/>
</dbReference>
<comment type="caution">
    <text evidence="5">The sequence shown here is derived from an EMBL/GenBank/DDBJ whole genome shotgun (WGS) entry which is preliminary data.</text>
</comment>
<dbReference type="Gene3D" id="1.10.10.60">
    <property type="entry name" value="Homeodomain-like"/>
    <property type="match status" value="1"/>
</dbReference>
<dbReference type="EMBL" id="VDMD01000004">
    <property type="protein sequence ID" value="TRM66079.1"/>
    <property type="molecule type" value="Genomic_DNA"/>
</dbReference>
<dbReference type="AlphaFoldDB" id="A0A550CMT6"/>
<evidence type="ECO:0000313" key="6">
    <source>
        <dbReference type="Proteomes" id="UP000320762"/>
    </source>
</evidence>
<protein>
    <recommendedName>
        <fullName evidence="7">Homeobox domain-containing protein</fullName>
    </recommendedName>
</protein>
<reference evidence="5 6" key="1">
    <citation type="journal article" date="2019" name="New Phytol.">
        <title>Comparative genomics reveals unique wood-decay strategies and fruiting body development in the Schizophyllaceae.</title>
        <authorList>
            <person name="Almasi E."/>
            <person name="Sahu N."/>
            <person name="Krizsan K."/>
            <person name="Balint B."/>
            <person name="Kovacs G.M."/>
            <person name="Kiss B."/>
            <person name="Cseklye J."/>
            <person name="Drula E."/>
            <person name="Henrissat B."/>
            <person name="Nagy I."/>
            <person name="Chovatia M."/>
            <person name="Adam C."/>
            <person name="LaButti K."/>
            <person name="Lipzen A."/>
            <person name="Riley R."/>
            <person name="Grigoriev I.V."/>
            <person name="Nagy L.G."/>
        </authorList>
    </citation>
    <scope>NUCLEOTIDE SEQUENCE [LARGE SCALE GENOMIC DNA]</scope>
    <source>
        <strain evidence="5 6">NL-1724</strain>
    </source>
</reference>
<dbReference type="InterPro" id="IPR036047">
    <property type="entry name" value="F-box-like_dom_sf"/>
</dbReference>
<sequence>MREASADRLCRTDPARAIAIYPASRYCRQRYPPLFAVPNDHFAEILSRYPHRDQEGAMITHMLSGYPEPPMTLQQRERSLRLRNERRQMLQVIEGKLDSMVKILRAQPPPPNAPALRDMIDKSSLLRNSLILEVKLRSWQTFPFNDLPPEILDEIFRYAIHDAGGIMDTVRTRAHLSQVCRLWRNVVNTDATLWNSLLVVDEYPWRLTEQHIERSGSTSIDIRVNDQERIDRGSRPLCGREWRALVDILFTKLPQIRALLLDIRDVEDMHYVTARLEAVASGVPLRLERLELYVQRPWLGQPSTDKPAVLFGGCDVASITSLSLKGIPLDWKNSLSYAVFLWRQLHVPKIKDLTILNFYGDDYTPFIELLIGCTSNVRILTWYSVAIHGGPHNEAVMRRWFNSMTKLRYLRLSGVQRSGLSHFLLDDGRTQAKPSTSSEDAAVGPVLGNLVAVEWENVDPDDVAYLVRRRRELGKPLKRLYTAHDSWQRLLQEPNASASLSNLMQESRDIMLLVPNMSQETPEEVEALADDIVVRRLNDDQVTTLMVLFDGDAQPTTIEKQAIARDMGVDLSVITTWYRKRRKALAKRCPVDAAGYPLYLDASLQNNSPVRTHTRSKSVSIDELADSTQRIRVVRTRHKRRPEQGRQRRITLEWACEQQTHRRGQDVWASLTNVSDGEDSVDSSSASDLEARPPPTRPDPRFTTPPQSDTASEAALSLLSLSGPVVVFPETV</sequence>
<organism evidence="5 6">
    <name type="scientific">Schizophyllum amplum</name>
    <dbReference type="NCBI Taxonomy" id="97359"/>
    <lineage>
        <taxon>Eukaryota</taxon>
        <taxon>Fungi</taxon>
        <taxon>Dikarya</taxon>
        <taxon>Basidiomycota</taxon>
        <taxon>Agaricomycotina</taxon>
        <taxon>Agaricomycetes</taxon>
        <taxon>Agaricomycetidae</taxon>
        <taxon>Agaricales</taxon>
        <taxon>Schizophyllaceae</taxon>
        <taxon>Schizophyllum</taxon>
    </lineage>
</organism>
<feature type="region of interest" description="Disordered" evidence="2">
    <location>
        <begin position="667"/>
        <end position="713"/>
    </location>
</feature>
<accession>A0A550CMT6</accession>
<dbReference type="PROSITE" id="PS50181">
    <property type="entry name" value="FBOX"/>
    <property type="match status" value="1"/>
</dbReference>
<evidence type="ECO:0000313" key="5">
    <source>
        <dbReference type="EMBL" id="TRM66079.1"/>
    </source>
</evidence>
<feature type="compositionally biased region" description="Low complexity" evidence="2">
    <location>
        <begin position="701"/>
        <end position="713"/>
    </location>
</feature>
<dbReference type="InterPro" id="IPR001356">
    <property type="entry name" value="HD"/>
</dbReference>
<dbReference type="Proteomes" id="UP000320762">
    <property type="component" value="Unassembled WGS sequence"/>
</dbReference>
<feature type="domain" description="Homeobox" evidence="3">
    <location>
        <begin position="536"/>
        <end position="588"/>
    </location>
</feature>
<dbReference type="SUPFAM" id="SSF46689">
    <property type="entry name" value="Homeodomain-like"/>
    <property type="match status" value="1"/>
</dbReference>
<dbReference type="InterPro" id="IPR009057">
    <property type="entry name" value="Homeodomain-like_sf"/>
</dbReference>
<evidence type="ECO:0000259" key="3">
    <source>
        <dbReference type="PROSITE" id="PS50071"/>
    </source>
</evidence>
<name>A0A550CMT6_9AGAR</name>
<keyword evidence="1" id="KW-0238">DNA-binding</keyword>
<proteinExistence type="predicted"/>
<feature type="domain" description="F-box" evidence="4">
    <location>
        <begin position="141"/>
        <end position="197"/>
    </location>
</feature>
<feature type="DNA-binding region" description="Homeobox" evidence="1">
    <location>
        <begin position="538"/>
        <end position="589"/>
    </location>
</feature>
<keyword evidence="6" id="KW-1185">Reference proteome</keyword>
<dbReference type="OrthoDB" id="3226575at2759"/>